<accession>A0ABP7RCQ0</accession>
<feature type="signal peptide" evidence="7">
    <location>
        <begin position="1"/>
        <end position="25"/>
    </location>
</feature>
<keyword evidence="6" id="KW-0812">Transmembrane</keyword>
<feature type="chain" id="PRO_5047161891" evidence="7">
    <location>
        <begin position="26"/>
        <end position="380"/>
    </location>
</feature>
<keyword evidence="1" id="KW-0134">Cell wall</keyword>
<dbReference type="RefSeq" id="WP_344871868.1">
    <property type="nucleotide sequence ID" value="NZ_BAABAL010000005.1"/>
</dbReference>
<evidence type="ECO:0000256" key="7">
    <source>
        <dbReference type="SAM" id="SignalP"/>
    </source>
</evidence>
<dbReference type="Pfam" id="PF08341">
    <property type="entry name" value="TED"/>
    <property type="match status" value="1"/>
</dbReference>
<dbReference type="Proteomes" id="UP001501747">
    <property type="component" value="Unassembled WGS sequence"/>
</dbReference>
<evidence type="ECO:0000256" key="5">
    <source>
        <dbReference type="SAM" id="MobiDB-lite"/>
    </source>
</evidence>
<evidence type="ECO:0000256" key="4">
    <source>
        <dbReference type="ARBA" id="ARBA00023088"/>
    </source>
</evidence>
<feature type="domain" description="Gram-positive cocci surface proteins LPxTG" evidence="8">
    <location>
        <begin position="346"/>
        <end position="380"/>
    </location>
</feature>
<evidence type="ECO:0000256" key="6">
    <source>
        <dbReference type="SAM" id="Phobius"/>
    </source>
</evidence>
<protein>
    <submittedName>
        <fullName evidence="9">Thioester domain-containing protein</fullName>
    </submittedName>
</protein>
<dbReference type="InterPro" id="IPR023849">
    <property type="entry name" value="TQXA_dom"/>
</dbReference>
<evidence type="ECO:0000313" key="10">
    <source>
        <dbReference type="Proteomes" id="UP001501747"/>
    </source>
</evidence>
<name>A0ABP7RCQ0_9PSEU</name>
<keyword evidence="10" id="KW-1185">Reference proteome</keyword>
<dbReference type="EMBL" id="BAABAL010000005">
    <property type="protein sequence ID" value="GAA3995583.1"/>
    <property type="molecule type" value="Genomic_DNA"/>
</dbReference>
<feature type="compositionally biased region" description="Low complexity" evidence="5">
    <location>
        <begin position="310"/>
        <end position="341"/>
    </location>
</feature>
<evidence type="ECO:0000259" key="8">
    <source>
        <dbReference type="PROSITE" id="PS50847"/>
    </source>
</evidence>
<comment type="caution">
    <text evidence="9">The sequence shown here is derived from an EMBL/GenBank/DDBJ whole genome shotgun (WGS) entry which is preliminary data.</text>
</comment>
<keyword evidence="2" id="KW-0964">Secreted</keyword>
<keyword evidence="3 7" id="KW-0732">Signal</keyword>
<dbReference type="InterPro" id="IPR013552">
    <property type="entry name" value="Thioester_dom"/>
</dbReference>
<keyword evidence="6" id="KW-0472">Membrane</keyword>
<evidence type="ECO:0000256" key="1">
    <source>
        <dbReference type="ARBA" id="ARBA00022512"/>
    </source>
</evidence>
<keyword evidence="6" id="KW-1133">Transmembrane helix</keyword>
<organism evidence="9 10">
    <name type="scientific">Allokutzneria multivorans</name>
    <dbReference type="NCBI Taxonomy" id="1142134"/>
    <lineage>
        <taxon>Bacteria</taxon>
        <taxon>Bacillati</taxon>
        <taxon>Actinomycetota</taxon>
        <taxon>Actinomycetes</taxon>
        <taxon>Pseudonocardiales</taxon>
        <taxon>Pseudonocardiaceae</taxon>
        <taxon>Allokutzneria</taxon>
    </lineage>
</organism>
<gene>
    <name evidence="9" type="ORF">GCM10022247_14270</name>
</gene>
<feature type="region of interest" description="Disordered" evidence="5">
    <location>
        <begin position="310"/>
        <end position="343"/>
    </location>
</feature>
<evidence type="ECO:0000256" key="2">
    <source>
        <dbReference type="ARBA" id="ARBA00022525"/>
    </source>
</evidence>
<dbReference type="NCBIfam" id="TIGR01167">
    <property type="entry name" value="LPXTG_anchor"/>
    <property type="match status" value="1"/>
</dbReference>
<reference evidence="10" key="1">
    <citation type="journal article" date="2019" name="Int. J. Syst. Evol. Microbiol.">
        <title>The Global Catalogue of Microorganisms (GCM) 10K type strain sequencing project: providing services to taxonomists for standard genome sequencing and annotation.</title>
        <authorList>
            <consortium name="The Broad Institute Genomics Platform"/>
            <consortium name="The Broad Institute Genome Sequencing Center for Infectious Disease"/>
            <person name="Wu L."/>
            <person name="Ma J."/>
        </authorList>
    </citation>
    <scope>NUCLEOTIDE SEQUENCE [LARGE SCALE GENOMIC DNA]</scope>
    <source>
        <strain evidence="10">JCM 17342</strain>
    </source>
</reference>
<dbReference type="PROSITE" id="PS50847">
    <property type="entry name" value="GRAM_POS_ANCHORING"/>
    <property type="match status" value="1"/>
</dbReference>
<sequence length="380" mass="39071">MASGLRSSRLGAVLLSAAAITLAFAGPAFAEAAKAKVNHAANVDGLHVKLSDGNSWHAKLLGVELEDGTKVKTYCVELTVNNVNGAPLVESPWEKYPDSSKGFKTQPEKVNWILHHSYPAVSDLAELAKAAGSGPLDEREAISGTQAAIWHFSNKVNLLDKPGDNPADVVALYKYLTGPKNVGMKNQPAPALTVEPAEKSGVAGKAIGPFKVNTTADKVSVEAKGDAGAKLVDAKGNVVTSVANGGEVFVSVPADAKAGKATIDFNAKAVLQKGRLFVGDGARTQTLILAQAENTKVKAKAKADWTAAPVVTTTPGPTTTTVPTTAPTTTPTTAPTTTTTANNDDLANTGASILFPAILGGVLVAGGATALVLQRKRKKA</sequence>
<dbReference type="InterPro" id="IPR019931">
    <property type="entry name" value="LPXTG_anchor"/>
</dbReference>
<dbReference type="NCBIfam" id="TIGR03934">
    <property type="entry name" value="TQXA_dom"/>
    <property type="match status" value="1"/>
</dbReference>
<keyword evidence="4" id="KW-0572">Peptidoglycan-anchor</keyword>
<feature type="transmembrane region" description="Helical" evidence="6">
    <location>
        <begin position="353"/>
        <end position="373"/>
    </location>
</feature>
<evidence type="ECO:0000256" key="3">
    <source>
        <dbReference type="ARBA" id="ARBA00022729"/>
    </source>
</evidence>
<proteinExistence type="predicted"/>
<evidence type="ECO:0000313" key="9">
    <source>
        <dbReference type="EMBL" id="GAA3995583.1"/>
    </source>
</evidence>